<evidence type="ECO:0000256" key="3">
    <source>
        <dbReference type="ARBA" id="ARBA00022449"/>
    </source>
</evidence>
<feature type="transmembrane region" description="Helical" evidence="8">
    <location>
        <begin position="252"/>
        <end position="269"/>
    </location>
</feature>
<dbReference type="STRING" id="183478.A0A364MS96"/>
<name>A0A364MS96_STELY</name>
<feature type="transmembrane region" description="Helical" evidence="8">
    <location>
        <begin position="170"/>
        <end position="195"/>
    </location>
</feature>
<feature type="transmembrane region" description="Helical" evidence="8">
    <location>
        <begin position="49"/>
        <end position="72"/>
    </location>
</feature>
<evidence type="ECO:0000256" key="4">
    <source>
        <dbReference type="ARBA" id="ARBA00022692"/>
    </source>
</evidence>
<comment type="subcellular location">
    <subcellularLocation>
        <location evidence="1">Membrane</location>
        <topology evidence="1">Multi-pass membrane protein</topology>
    </subcellularLocation>
</comment>
<dbReference type="GO" id="GO:0016020">
    <property type="term" value="C:membrane"/>
    <property type="evidence" value="ECO:0007669"/>
    <property type="project" value="UniProtKB-SubCell"/>
</dbReference>
<feature type="transmembrane region" description="Helical" evidence="8">
    <location>
        <begin position="20"/>
        <end position="37"/>
    </location>
</feature>
<feature type="domain" description="Cation/H+ exchanger transmembrane" evidence="9">
    <location>
        <begin position="39"/>
        <end position="293"/>
    </location>
</feature>
<keyword evidence="5 8" id="KW-1133">Transmembrane helix</keyword>
<evidence type="ECO:0000256" key="8">
    <source>
        <dbReference type="SAM" id="Phobius"/>
    </source>
</evidence>
<dbReference type="AlphaFoldDB" id="A0A364MS96"/>
<dbReference type="GO" id="GO:1902600">
    <property type="term" value="P:proton transmembrane transport"/>
    <property type="evidence" value="ECO:0007669"/>
    <property type="project" value="InterPro"/>
</dbReference>
<keyword evidence="4 8" id="KW-0812">Transmembrane</keyword>
<proteinExistence type="predicted"/>
<evidence type="ECO:0000256" key="1">
    <source>
        <dbReference type="ARBA" id="ARBA00004141"/>
    </source>
</evidence>
<feature type="transmembrane region" description="Helical" evidence="8">
    <location>
        <begin position="449"/>
        <end position="472"/>
    </location>
</feature>
<gene>
    <name evidence="10" type="ORF">DDE83_008765</name>
</gene>
<feature type="transmembrane region" description="Helical" evidence="8">
    <location>
        <begin position="215"/>
        <end position="232"/>
    </location>
</feature>
<feature type="transmembrane region" description="Helical" evidence="8">
    <location>
        <begin position="343"/>
        <end position="363"/>
    </location>
</feature>
<feature type="domain" description="Cation/H+ exchanger transmembrane" evidence="9">
    <location>
        <begin position="337"/>
        <end position="471"/>
    </location>
</feature>
<evidence type="ECO:0000256" key="2">
    <source>
        <dbReference type="ARBA" id="ARBA00022448"/>
    </source>
</evidence>
<feature type="transmembrane region" description="Helical" evidence="8">
    <location>
        <begin position="104"/>
        <end position="126"/>
    </location>
</feature>
<dbReference type="InterPro" id="IPR038770">
    <property type="entry name" value="Na+/solute_symporter_sf"/>
</dbReference>
<reference evidence="11" key="1">
    <citation type="submission" date="2018-05" db="EMBL/GenBank/DDBJ databases">
        <title>Draft genome sequence of Stemphylium lycopersici strain CIDEFI 213.</title>
        <authorList>
            <person name="Medina R."/>
            <person name="Franco M.E.E."/>
            <person name="Lucentini C.G."/>
            <person name="Saparrat M.C.N."/>
            <person name="Balatti P.A."/>
        </authorList>
    </citation>
    <scope>NUCLEOTIDE SEQUENCE [LARGE SCALE GENOMIC DNA]</scope>
    <source>
        <strain evidence="11">CIDEFI 213</strain>
    </source>
</reference>
<dbReference type="Pfam" id="PF00999">
    <property type="entry name" value="Na_H_Exchanger"/>
    <property type="match status" value="2"/>
</dbReference>
<sequence length="538" mass="58130">MAGDASASAADGFLQYHEPNIIQILVLVSFFFWLSFGEWLSNRVFRAGLIGQIIVGLIYGLPIGGDIIPIAWQEAFIALGYIGLVLIIFEGALAVRLDLLKANFGLSIIAATIGVVAPIGFTYVLLYIGFGYDAIETFIVGAALSVTSLGTTFVVLGKSSKEINFADTRVGTVLVSAAVFDDVSGLVMASVIGQLGALGGDSSPNLGWLIGRPTLVSGVLAILTPLLNKYAIAPLYRTYLEPRLPKTRKRHVVNVVIMIFVLCAFLSITGFGGTSVLYGAFMAGAFLTYIPSKHPTGPFHPPSREEAEEAEARSIAEATEIVNGEPTICPTFMHTFEKYFLDVVKYLLQPLFFASIGFAIPFLDLWTAEAFWKGFVYTLLMLVSKVVVGLVIPFASLRDRPEGVSIRQVFKETFWPAMLLGSAMVARGEIGLLVVQIGLNNTPYLSKEAFITAVWAIVLNTILGPVTVGLIIKYKARSIAGGMWGLEKRGDSDWDDGISRANTVIETQSVGDRSKSVAMSQHTRHVSDAVTLQEEALP</sequence>
<keyword evidence="6" id="KW-0406">Ion transport</keyword>
<keyword evidence="11" id="KW-1185">Reference proteome</keyword>
<dbReference type="Proteomes" id="UP000249619">
    <property type="component" value="Unassembled WGS sequence"/>
</dbReference>
<evidence type="ECO:0000259" key="9">
    <source>
        <dbReference type="Pfam" id="PF00999"/>
    </source>
</evidence>
<dbReference type="PANTHER" id="PTHR43562">
    <property type="entry name" value="NAPA-TYPE SODIUM/HYDROGEN ANTIPORTER"/>
    <property type="match status" value="1"/>
</dbReference>
<accession>A0A364MS96</accession>
<keyword evidence="3" id="KW-0050">Antiport</keyword>
<feature type="transmembrane region" description="Helical" evidence="8">
    <location>
        <begin position="138"/>
        <end position="158"/>
    </location>
</feature>
<keyword evidence="2" id="KW-0813">Transport</keyword>
<organism evidence="10 11">
    <name type="scientific">Stemphylium lycopersici</name>
    <name type="common">Tomato gray leaf spot disease fungus</name>
    <name type="synonym">Thyrospora lycopersici</name>
    <dbReference type="NCBI Taxonomy" id="183478"/>
    <lineage>
        <taxon>Eukaryota</taxon>
        <taxon>Fungi</taxon>
        <taxon>Dikarya</taxon>
        <taxon>Ascomycota</taxon>
        <taxon>Pezizomycotina</taxon>
        <taxon>Dothideomycetes</taxon>
        <taxon>Pleosporomycetidae</taxon>
        <taxon>Pleosporales</taxon>
        <taxon>Pleosporineae</taxon>
        <taxon>Pleosporaceae</taxon>
        <taxon>Stemphylium</taxon>
    </lineage>
</organism>
<dbReference type="EMBL" id="QGDH01000243">
    <property type="protein sequence ID" value="RAR01895.1"/>
    <property type="molecule type" value="Genomic_DNA"/>
</dbReference>
<evidence type="ECO:0000256" key="7">
    <source>
        <dbReference type="ARBA" id="ARBA00023136"/>
    </source>
</evidence>
<evidence type="ECO:0000313" key="10">
    <source>
        <dbReference type="EMBL" id="RAR01895.1"/>
    </source>
</evidence>
<protein>
    <submittedName>
        <fullName evidence="10">Sodium/hydrogen exchanger</fullName>
    </submittedName>
</protein>
<keyword evidence="7 8" id="KW-0472">Membrane</keyword>
<dbReference type="PANTHER" id="PTHR43562:SF2">
    <property type="entry name" value="SODIUM-HYDROGEN ANTIPORTER"/>
    <property type="match status" value="1"/>
</dbReference>
<dbReference type="GO" id="GO:0015297">
    <property type="term" value="F:antiporter activity"/>
    <property type="evidence" value="ECO:0007669"/>
    <property type="project" value="UniProtKB-KW"/>
</dbReference>
<evidence type="ECO:0000256" key="6">
    <source>
        <dbReference type="ARBA" id="ARBA00023065"/>
    </source>
</evidence>
<feature type="transmembrane region" description="Helical" evidence="8">
    <location>
        <begin position="78"/>
        <end position="97"/>
    </location>
</feature>
<evidence type="ECO:0000256" key="5">
    <source>
        <dbReference type="ARBA" id="ARBA00022989"/>
    </source>
</evidence>
<comment type="caution">
    <text evidence="10">The sequence shown here is derived from an EMBL/GenBank/DDBJ whole genome shotgun (WGS) entry which is preliminary data.</text>
</comment>
<dbReference type="Gene3D" id="1.20.1530.20">
    <property type="match status" value="2"/>
</dbReference>
<evidence type="ECO:0000313" key="11">
    <source>
        <dbReference type="Proteomes" id="UP000249619"/>
    </source>
</evidence>
<dbReference type="InterPro" id="IPR006153">
    <property type="entry name" value="Cation/H_exchanger_TM"/>
</dbReference>
<feature type="transmembrane region" description="Helical" evidence="8">
    <location>
        <begin position="375"/>
        <end position="397"/>
    </location>
</feature>